<reference evidence="3 4" key="1">
    <citation type="submission" date="2024-01" db="EMBL/GenBank/DDBJ databases">
        <authorList>
            <person name="Waweru B."/>
        </authorList>
    </citation>
    <scope>NUCLEOTIDE SEQUENCE [LARGE SCALE GENOMIC DNA]</scope>
</reference>
<gene>
    <name evidence="3" type="ORF">DCAF_LOCUS18848</name>
</gene>
<keyword evidence="2" id="KW-1133">Transmembrane helix</keyword>
<evidence type="ECO:0000256" key="2">
    <source>
        <dbReference type="SAM" id="Phobius"/>
    </source>
</evidence>
<accession>A0AAV1S7S9</accession>
<evidence type="ECO:0000313" key="4">
    <source>
        <dbReference type="Proteomes" id="UP001314170"/>
    </source>
</evidence>
<sequence>MDGISGGQQRHKRRRKVREELISLLFCFSYAFLSLASLAHVKDREWHGRRYSLLGGMDLPKKYRRVIVVVGLEWKKKFREAEKQCKNGREAVSVGPPTATRDERPQQLFRMPSARDQIGKDGSALLS</sequence>
<feature type="region of interest" description="Disordered" evidence="1">
    <location>
        <begin position="88"/>
        <end position="127"/>
    </location>
</feature>
<feature type="transmembrane region" description="Helical" evidence="2">
    <location>
        <begin position="21"/>
        <end position="41"/>
    </location>
</feature>
<evidence type="ECO:0000256" key="1">
    <source>
        <dbReference type="SAM" id="MobiDB-lite"/>
    </source>
</evidence>
<keyword evidence="4" id="KW-1185">Reference proteome</keyword>
<proteinExistence type="predicted"/>
<keyword evidence="2" id="KW-0472">Membrane</keyword>
<dbReference type="AlphaFoldDB" id="A0AAV1S7S9"/>
<name>A0AAV1S7S9_9ROSI</name>
<dbReference type="Proteomes" id="UP001314170">
    <property type="component" value="Unassembled WGS sequence"/>
</dbReference>
<keyword evidence="2" id="KW-0812">Transmembrane</keyword>
<organism evidence="3 4">
    <name type="scientific">Dovyalis caffra</name>
    <dbReference type="NCBI Taxonomy" id="77055"/>
    <lineage>
        <taxon>Eukaryota</taxon>
        <taxon>Viridiplantae</taxon>
        <taxon>Streptophyta</taxon>
        <taxon>Embryophyta</taxon>
        <taxon>Tracheophyta</taxon>
        <taxon>Spermatophyta</taxon>
        <taxon>Magnoliopsida</taxon>
        <taxon>eudicotyledons</taxon>
        <taxon>Gunneridae</taxon>
        <taxon>Pentapetalae</taxon>
        <taxon>rosids</taxon>
        <taxon>fabids</taxon>
        <taxon>Malpighiales</taxon>
        <taxon>Salicaceae</taxon>
        <taxon>Flacourtieae</taxon>
        <taxon>Dovyalis</taxon>
    </lineage>
</organism>
<evidence type="ECO:0000313" key="3">
    <source>
        <dbReference type="EMBL" id="CAK7346177.1"/>
    </source>
</evidence>
<comment type="caution">
    <text evidence="3">The sequence shown here is derived from an EMBL/GenBank/DDBJ whole genome shotgun (WGS) entry which is preliminary data.</text>
</comment>
<dbReference type="EMBL" id="CAWUPB010001173">
    <property type="protein sequence ID" value="CAK7346177.1"/>
    <property type="molecule type" value="Genomic_DNA"/>
</dbReference>
<protein>
    <submittedName>
        <fullName evidence="3">Uncharacterized protein</fullName>
    </submittedName>
</protein>